<gene>
    <name evidence="1" type="ORF">E2C01_096447</name>
</gene>
<organism evidence="1 2">
    <name type="scientific">Portunus trituberculatus</name>
    <name type="common">Swimming crab</name>
    <name type="synonym">Neptunus trituberculatus</name>
    <dbReference type="NCBI Taxonomy" id="210409"/>
    <lineage>
        <taxon>Eukaryota</taxon>
        <taxon>Metazoa</taxon>
        <taxon>Ecdysozoa</taxon>
        <taxon>Arthropoda</taxon>
        <taxon>Crustacea</taxon>
        <taxon>Multicrustacea</taxon>
        <taxon>Malacostraca</taxon>
        <taxon>Eumalacostraca</taxon>
        <taxon>Eucarida</taxon>
        <taxon>Decapoda</taxon>
        <taxon>Pleocyemata</taxon>
        <taxon>Brachyura</taxon>
        <taxon>Eubrachyura</taxon>
        <taxon>Portunoidea</taxon>
        <taxon>Portunidae</taxon>
        <taxon>Portuninae</taxon>
        <taxon>Portunus</taxon>
    </lineage>
</organism>
<protein>
    <submittedName>
        <fullName evidence="1">Uncharacterized protein</fullName>
    </submittedName>
</protein>
<dbReference type="EMBL" id="VSRR010125024">
    <property type="protein sequence ID" value="MPD00941.1"/>
    <property type="molecule type" value="Genomic_DNA"/>
</dbReference>
<reference evidence="1 2" key="1">
    <citation type="submission" date="2019-05" db="EMBL/GenBank/DDBJ databases">
        <title>Another draft genome of Portunus trituberculatus and its Hox gene families provides insights of decapod evolution.</title>
        <authorList>
            <person name="Jeong J.-H."/>
            <person name="Song I."/>
            <person name="Kim S."/>
            <person name="Choi T."/>
            <person name="Kim D."/>
            <person name="Ryu S."/>
            <person name="Kim W."/>
        </authorList>
    </citation>
    <scope>NUCLEOTIDE SEQUENCE [LARGE SCALE GENOMIC DNA]</scope>
    <source>
        <tissue evidence="1">Muscle</tissue>
    </source>
</reference>
<dbReference type="Proteomes" id="UP000324222">
    <property type="component" value="Unassembled WGS sequence"/>
</dbReference>
<keyword evidence="2" id="KW-1185">Reference proteome</keyword>
<proteinExistence type="predicted"/>
<dbReference type="AlphaFoldDB" id="A0A5B7JVM8"/>
<comment type="caution">
    <text evidence="1">The sequence shown here is derived from an EMBL/GenBank/DDBJ whole genome shotgun (WGS) entry which is preliminary data.</text>
</comment>
<evidence type="ECO:0000313" key="1">
    <source>
        <dbReference type="EMBL" id="MPD00941.1"/>
    </source>
</evidence>
<accession>A0A5B7JVM8</accession>
<sequence length="62" mass="6781">MPDIDELVPGNCSVRLPARVPCKTRKAAKRDATPQSYSRICQGDQNTGKGDGVMTVFECLVR</sequence>
<evidence type="ECO:0000313" key="2">
    <source>
        <dbReference type="Proteomes" id="UP000324222"/>
    </source>
</evidence>
<name>A0A5B7JVM8_PORTR</name>